<protein>
    <submittedName>
        <fullName evidence="4">OmpH family outer membrane protein</fullName>
    </submittedName>
</protein>
<gene>
    <name evidence="4" type="ORF">soil367_11075</name>
</gene>
<dbReference type="OrthoDB" id="6367399at2"/>
<keyword evidence="5" id="KW-1185">Reference proteome</keyword>
<evidence type="ECO:0000313" key="4">
    <source>
        <dbReference type="EMBL" id="QCF27902.1"/>
    </source>
</evidence>
<name>A0A4P7XMR4_9ALTE</name>
<reference evidence="4 5" key="1">
    <citation type="submission" date="2018-07" db="EMBL/GenBank/DDBJ databases">
        <title>Marsedoiliclastica nanhaica gen. nov. sp. nov., a novel marine hydrocarbonoclastic bacterium isolated from an in-situ enriched hydrocarbon-degrading consortium in deep-sea sediment.</title>
        <authorList>
            <person name="Dong C."/>
            <person name="Ma T."/>
            <person name="Liu R."/>
            <person name="Shao Z."/>
        </authorList>
    </citation>
    <scope>NUCLEOTIDE SEQUENCE [LARGE SCALE GENOMIC DNA]</scope>
    <source>
        <strain evidence="5">soil36-7</strain>
    </source>
</reference>
<dbReference type="PANTHER" id="PTHR35089:SF1">
    <property type="entry name" value="CHAPERONE PROTEIN SKP"/>
    <property type="match status" value="1"/>
</dbReference>
<proteinExistence type="inferred from homology"/>
<accession>A0A4P7XMR4</accession>
<dbReference type="AlphaFoldDB" id="A0A4P7XMR4"/>
<dbReference type="Pfam" id="PF03938">
    <property type="entry name" value="OmpH"/>
    <property type="match status" value="1"/>
</dbReference>
<feature type="region of interest" description="Disordered" evidence="3">
    <location>
        <begin position="64"/>
        <end position="83"/>
    </location>
</feature>
<keyword evidence="2" id="KW-0732">Signal</keyword>
<dbReference type="Gene3D" id="3.30.910.20">
    <property type="entry name" value="Skp domain"/>
    <property type="match status" value="1"/>
</dbReference>
<dbReference type="EMBL" id="CP031093">
    <property type="protein sequence ID" value="QCF27902.1"/>
    <property type="molecule type" value="Genomic_DNA"/>
</dbReference>
<evidence type="ECO:0000256" key="2">
    <source>
        <dbReference type="ARBA" id="ARBA00022729"/>
    </source>
</evidence>
<sequence>MIGLLVLLTLSAPLAAELKVGVIDLRRAVFTSDDAQSFTESLQSQFKGEEESIRKLQQEASAMRDRLESDGAMMNESERNKAAREFEGKVREFNQRRQQLDQAVSEQRAQFLQKAQPEIDAALENILKERELDLILPREAVVFAKPELDLTDELIKRLND</sequence>
<dbReference type="KEGG" id="hmi:soil367_11075"/>
<dbReference type="Proteomes" id="UP000298049">
    <property type="component" value="Chromosome"/>
</dbReference>
<dbReference type="SMART" id="SM00935">
    <property type="entry name" value="OmpH"/>
    <property type="match status" value="1"/>
</dbReference>
<dbReference type="PANTHER" id="PTHR35089">
    <property type="entry name" value="CHAPERONE PROTEIN SKP"/>
    <property type="match status" value="1"/>
</dbReference>
<dbReference type="InterPro" id="IPR005632">
    <property type="entry name" value="Chaperone_Skp"/>
</dbReference>
<organism evidence="4 5">
    <name type="scientific">Hydrocarboniclastica marina</name>
    <dbReference type="NCBI Taxonomy" id="2259620"/>
    <lineage>
        <taxon>Bacteria</taxon>
        <taxon>Pseudomonadati</taxon>
        <taxon>Pseudomonadota</taxon>
        <taxon>Gammaproteobacteria</taxon>
        <taxon>Alteromonadales</taxon>
        <taxon>Alteromonadaceae</taxon>
        <taxon>Hydrocarboniclastica</taxon>
    </lineage>
</organism>
<evidence type="ECO:0000256" key="1">
    <source>
        <dbReference type="ARBA" id="ARBA00009091"/>
    </source>
</evidence>
<dbReference type="SUPFAM" id="SSF111384">
    <property type="entry name" value="OmpH-like"/>
    <property type="match status" value="1"/>
</dbReference>
<dbReference type="GO" id="GO:0051082">
    <property type="term" value="F:unfolded protein binding"/>
    <property type="evidence" value="ECO:0007669"/>
    <property type="project" value="InterPro"/>
</dbReference>
<dbReference type="InterPro" id="IPR024930">
    <property type="entry name" value="Skp_dom_sf"/>
</dbReference>
<dbReference type="GO" id="GO:0050821">
    <property type="term" value="P:protein stabilization"/>
    <property type="evidence" value="ECO:0007669"/>
    <property type="project" value="TreeGrafter"/>
</dbReference>
<evidence type="ECO:0000256" key="3">
    <source>
        <dbReference type="SAM" id="MobiDB-lite"/>
    </source>
</evidence>
<comment type="similarity">
    <text evidence="1">Belongs to the Skp family.</text>
</comment>
<evidence type="ECO:0000313" key="5">
    <source>
        <dbReference type="Proteomes" id="UP000298049"/>
    </source>
</evidence>
<dbReference type="GO" id="GO:0005829">
    <property type="term" value="C:cytosol"/>
    <property type="evidence" value="ECO:0007669"/>
    <property type="project" value="TreeGrafter"/>
</dbReference>